<evidence type="ECO:0008006" key="7">
    <source>
        <dbReference type="Google" id="ProtNLM"/>
    </source>
</evidence>
<proteinExistence type="predicted"/>
<evidence type="ECO:0000256" key="1">
    <source>
        <dbReference type="SAM" id="MobiDB-lite"/>
    </source>
</evidence>
<keyword evidence="2" id="KW-0472">Membrane</keyword>
<reference evidence="5 6" key="1">
    <citation type="submission" date="2018-06" db="EMBL/GenBank/DDBJ databases">
        <title>Halonotius sp. F13-13 a new haloarchaeeon isolated from a solar saltern from Isla Cristina, Huelva, Spain.</title>
        <authorList>
            <person name="Duran-Viseras A."/>
            <person name="Sanchez-Porro C."/>
            <person name="Ventosa A."/>
        </authorList>
    </citation>
    <scope>NUCLEOTIDE SEQUENCE [LARGE SCALE GENOMIC DNA]</scope>
    <source>
        <strain evidence="5 6">F13-13</strain>
    </source>
</reference>
<evidence type="ECO:0000259" key="4">
    <source>
        <dbReference type="Pfam" id="PF24036"/>
    </source>
</evidence>
<feature type="compositionally biased region" description="Low complexity" evidence="1">
    <location>
        <begin position="381"/>
        <end position="393"/>
    </location>
</feature>
<keyword evidence="2" id="KW-0812">Transmembrane</keyword>
<dbReference type="AlphaFoldDB" id="A0A3A6PV71"/>
<gene>
    <name evidence="5" type="ORF">DM826_06805</name>
</gene>
<feature type="domain" description="DUF7345" evidence="4">
    <location>
        <begin position="72"/>
        <end position="201"/>
    </location>
</feature>
<name>A0A3A6PV71_9EURY</name>
<feature type="transmembrane region" description="Helical" evidence="2">
    <location>
        <begin position="243"/>
        <end position="263"/>
    </location>
</feature>
<dbReference type="InterPro" id="IPR055769">
    <property type="entry name" value="DUF7345"/>
</dbReference>
<feature type="domain" description="DUF7343" evidence="3">
    <location>
        <begin position="306"/>
        <end position="367"/>
    </location>
</feature>
<keyword evidence="2" id="KW-1133">Transmembrane helix</keyword>
<feature type="compositionally biased region" description="Low complexity" evidence="1">
    <location>
        <begin position="285"/>
        <end position="297"/>
    </location>
</feature>
<sequence>MRFVALGVVFLVCLALAPPAAVAAVPSDTAAATSVDTTAASTPVPPVAQATAPDGALAAEGVAEPTTTFELALQPDRSADWTVTVTYDLRTDDQQAAFADLAAAYRDGEAEFGPSASLYANLAARASEATGREMSVENPSYDAVRRGTTGRLELSFTWTNFLADAGEERLIFNDALSTPDGTWLSTLSENQVLRITTPRGYAITSANVPFADNTVELEGPRRFSPDDHIRITFEESVLGAGSLRFVGIAVIIAAVIIALAVLLRRNDRIAVRDRVLPGDGDDPDTAGAATIEESAAADPPDEDLSLLADDERVERLLERNGGRMRQAAIVEETDWSDAKVSQLLSSMADEERISKLRIGRENLITLPGVDATGGGADGDDATGTADDGAGDPSTDSDSDAPPR</sequence>
<dbReference type="OrthoDB" id="147932at2157"/>
<evidence type="ECO:0000256" key="2">
    <source>
        <dbReference type="SAM" id="Phobius"/>
    </source>
</evidence>
<dbReference type="Pfam" id="PF24036">
    <property type="entry name" value="DUF7345"/>
    <property type="match status" value="1"/>
</dbReference>
<protein>
    <recommendedName>
        <fullName evidence="7">IclR helix-turn-helix domain-containing protein</fullName>
    </recommendedName>
</protein>
<keyword evidence="6" id="KW-1185">Reference proteome</keyword>
<dbReference type="EMBL" id="QKNY01000009">
    <property type="protein sequence ID" value="RJX43310.1"/>
    <property type="molecule type" value="Genomic_DNA"/>
</dbReference>
<accession>A0A3A6PV71</accession>
<evidence type="ECO:0000313" key="5">
    <source>
        <dbReference type="EMBL" id="RJX43310.1"/>
    </source>
</evidence>
<feature type="compositionally biased region" description="Acidic residues" evidence="1">
    <location>
        <begin position="394"/>
        <end position="403"/>
    </location>
</feature>
<comment type="caution">
    <text evidence="5">The sequence shown here is derived from an EMBL/GenBank/DDBJ whole genome shotgun (WGS) entry which is preliminary data.</text>
</comment>
<dbReference type="InterPro" id="IPR055767">
    <property type="entry name" value="DUF7343"/>
</dbReference>
<feature type="region of interest" description="Disordered" evidence="1">
    <location>
        <begin position="366"/>
        <end position="403"/>
    </location>
</feature>
<dbReference type="Pfam" id="PF24034">
    <property type="entry name" value="DUF7343"/>
    <property type="match status" value="1"/>
</dbReference>
<feature type="region of interest" description="Disordered" evidence="1">
    <location>
        <begin position="274"/>
        <end position="303"/>
    </location>
</feature>
<organism evidence="5 6">
    <name type="scientific">Halonotius aquaticus</name>
    <dbReference type="NCBI Taxonomy" id="2216978"/>
    <lineage>
        <taxon>Archaea</taxon>
        <taxon>Methanobacteriati</taxon>
        <taxon>Methanobacteriota</taxon>
        <taxon>Stenosarchaea group</taxon>
        <taxon>Halobacteria</taxon>
        <taxon>Halobacteriales</taxon>
        <taxon>Haloferacaceae</taxon>
        <taxon>Halonotius</taxon>
    </lineage>
</organism>
<dbReference type="RefSeq" id="WP_120102647.1">
    <property type="nucleotide sequence ID" value="NZ_QKNY01000009.1"/>
</dbReference>
<dbReference type="Proteomes" id="UP000276588">
    <property type="component" value="Unassembled WGS sequence"/>
</dbReference>
<evidence type="ECO:0000259" key="3">
    <source>
        <dbReference type="Pfam" id="PF24034"/>
    </source>
</evidence>
<evidence type="ECO:0000313" key="6">
    <source>
        <dbReference type="Proteomes" id="UP000276588"/>
    </source>
</evidence>